<dbReference type="Pfam" id="PF00814">
    <property type="entry name" value="TsaD"/>
    <property type="match status" value="1"/>
</dbReference>
<evidence type="ECO:0000259" key="1">
    <source>
        <dbReference type="Pfam" id="PF00814"/>
    </source>
</evidence>
<dbReference type="PANTHER" id="PTHR11735">
    <property type="entry name" value="TRNA N6-ADENOSINE THREONYLCARBAMOYLTRANSFERASE"/>
    <property type="match status" value="1"/>
</dbReference>
<proteinExistence type="predicted"/>
<dbReference type="PANTHER" id="PTHR11735:SF11">
    <property type="entry name" value="TRNA THREONYLCARBAMOYLADENOSINE BIOSYNTHESIS PROTEIN TSAB"/>
    <property type="match status" value="1"/>
</dbReference>
<protein>
    <submittedName>
        <fullName evidence="2">tRNA (Adenosine(37)-N6)-threonylcarbamoyltransferase complex dimerization subunit type 1 TsaB</fullName>
    </submittedName>
</protein>
<feature type="domain" description="Gcp-like" evidence="1">
    <location>
        <begin position="34"/>
        <end position="171"/>
    </location>
</feature>
<keyword evidence="2" id="KW-0808">Transferase</keyword>
<dbReference type="Gene3D" id="3.30.420.40">
    <property type="match status" value="2"/>
</dbReference>
<reference evidence="2 3" key="1">
    <citation type="submission" date="2019-04" db="EMBL/GenBank/DDBJ databases">
        <authorList>
            <person name="Embree M."/>
            <person name="Gaffney J.R."/>
        </authorList>
    </citation>
    <scope>NUCLEOTIDE SEQUENCE [LARGE SCALE GENOMIC DNA]</scope>
    <source>
        <strain evidence="2 3">JE7A12</strain>
    </source>
</reference>
<dbReference type="RefSeq" id="WP_138157592.1">
    <property type="nucleotide sequence ID" value="NZ_CP039381.1"/>
</dbReference>
<dbReference type="CDD" id="cd24032">
    <property type="entry name" value="ASKHA_NBD_TsaB"/>
    <property type="match status" value="1"/>
</dbReference>
<dbReference type="InterPro" id="IPR043129">
    <property type="entry name" value="ATPase_NBD"/>
</dbReference>
<name>A0A4P8XXW0_9FIRM</name>
<dbReference type="AlphaFoldDB" id="A0A4P8XXW0"/>
<gene>
    <name evidence="2" type="primary">tsaB</name>
    <name evidence="2" type="ORF">E5Z56_09585</name>
</gene>
<dbReference type="OrthoDB" id="9784166at2"/>
<organism evidence="2 3">
    <name type="scientific">Ruminococcus bovis</name>
    <dbReference type="NCBI Taxonomy" id="2564099"/>
    <lineage>
        <taxon>Bacteria</taxon>
        <taxon>Bacillati</taxon>
        <taxon>Bacillota</taxon>
        <taxon>Clostridia</taxon>
        <taxon>Eubacteriales</taxon>
        <taxon>Oscillospiraceae</taxon>
        <taxon>Ruminococcus</taxon>
    </lineage>
</organism>
<dbReference type="KEGG" id="ruj:E5Z56_09585"/>
<dbReference type="EMBL" id="CP039381">
    <property type="protein sequence ID" value="QCT07592.1"/>
    <property type="molecule type" value="Genomic_DNA"/>
</dbReference>
<dbReference type="Proteomes" id="UP000301475">
    <property type="component" value="Chromosome"/>
</dbReference>
<dbReference type="InterPro" id="IPR000905">
    <property type="entry name" value="Gcp-like_dom"/>
</dbReference>
<keyword evidence="3" id="KW-1185">Reference proteome</keyword>
<dbReference type="NCBIfam" id="TIGR03725">
    <property type="entry name" value="T6A_YeaZ"/>
    <property type="match status" value="1"/>
</dbReference>
<dbReference type="InterPro" id="IPR022496">
    <property type="entry name" value="T6A_TsaB"/>
</dbReference>
<accession>A0A4P8XXW0</accession>
<sequence length="234" mass="26325">MKILGIDTSAKTSSVGIVEDGKVVDEVFVNEGLTHSETIMPMIDKLLKQNNISVDDIDAYAVNNGPGSFTGVRIGVAVVKGMAFKDNKDCYEVSTLDSIAYNCIDKEGKVVSCIDARRNQVFNAVYSVSKGKLTKEVNDRSILIMDLYEELKDVEENIYFVGDGQDKVLDYFSENDMLKENFKFPEYLENVQRGTNTAMIAYNNQSSKKKGKDILPQYLKLTQAEQELRKKREK</sequence>
<evidence type="ECO:0000313" key="2">
    <source>
        <dbReference type="EMBL" id="QCT07592.1"/>
    </source>
</evidence>
<dbReference type="GO" id="GO:0002949">
    <property type="term" value="P:tRNA threonylcarbamoyladenosine modification"/>
    <property type="evidence" value="ECO:0007669"/>
    <property type="project" value="InterPro"/>
</dbReference>
<evidence type="ECO:0000313" key="3">
    <source>
        <dbReference type="Proteomes" id="UP000301475"/>
    </source>
</evidence>
<dbReference type="GO" id="GO:0016740">
    <property type="term" value="F:transferase activity"/>
    <property type="evidence" value="ECO:0007669"/>
    <property type="project" value="UniProtKB-KW"/>
</dbReference>
<dbReference type="SUPFAM" id="SSF53067">
    <property type="entry name" value="Actin-like ATPase domain"/>
    <property type="match status" value="2"/>
</dbReference>
<dbReference type="GO" id="GO:0005829">
    <property type="term" value="C:cytosol"/>
    <property type="evidence" value="ECO:0007669"/>
    <property type="project" value="TreeGrafter"/>
</dbReference>